<feature type="transmembrane region" description="Helical" evidence="5">
    <location>
        <begin position="12"/>
        <end position="31"/>
    </location>
</feature>
<accession>A0A9D2Q849</accession>
<feature type="transmembrane region" description="Helical" evidence="5">
    <location>
        <begin position="43"/>
        <end position="63"/>
    </location>
</feature>
<evidence type="ECO:0000259" key="6">
    <source>
        <dbReference type="Pfam" id="PF04892"/>
    </source>
</evidence>
<feature type="transmembrane region" description="Helical" evidence="5">
    <location>
        <begin position="255"/>
        <end position="275"/>
    </location>
</feature>
<feature type="transmembrane region" description="Helical" evidence="5">
    <location>
        <begin position="218"/>
        <end position="235"/>
    </location>
</feature>
<dbReference type="Pfam" id="PF04892">
    <property type="entry name" value="VanZ"/>
    <property type="match status" value="1"/>
</dbReference>
<evidence type="ECO:0000313" key="8">
    <source>
        <dbReference type="EMBL" id="HJC73281.1"/>
    </source>
</evidence>
<evidence type="ECO:0000256" key="2">
    <source>
        <dbReference type="ARBA" id="ARBA00022692"/>
    </source>
</evidence>
<dbReference type="EMBL" id="DWWA01000054">
    <property type="protein sequence ID" value="HJC73281.1"/>
    <property type="molecule type" value="Genomic_DNA"/>
</dbReference>
<feature type="domain" description="RDD" evidence="7">
    <location>
        <begin position="213"/>
        <end position="337"/>
    </location>
</feature>
<keyword evidence="4 5" id="KW-0472">Membrane</keyword>
<evidence type="ECO:0000256" key="3">
    <source>
        <dbReference type="ARBA" id="ARBA00022989"/>
    </source>
</evidence>
<gene>
    <name evidence="8" type="ORF">H9698_10900</name>
</gene>
<keyword evidence="2 5" id="KW-0812">Transmembrane</keyword>
<comment type="caution">
    <text evidence="8">The sequence shown here is derived from an EMBL/GenBank/DDBJ whole genome shotgun (WGS) entry which is preliminary data.</text>
</comment>
<reference evidence="8" key="2">
    <citation type="submission" date="2021-04" db="EMBL/GenBank/DDBJ databases">
        <authorList>
            <person name="Gilroy R."/>
        </authorList>
    </citation>
    <scope>NUCLEOTIDE SEQUENCE</scope>
    <source>
        <strain evidence="8">5933</strain>
    </source>
</reference>
<evidence type="ECO:0000256" key="4">
    <source>
        <dbReference type="ARBA" id="ARBA00023136"/>
    </source>
</evidence>
<dbReference type="Proteomes" id="UP000823918">
    <property type="component" value="Unassembled WGS sequence"/>
</dbReference>
<feature type="transmembrane region" description="Helical" evidence="5">
    <location>
        <begin position="179"/>
        <end position="197"/>
    </location>
</feature>
<dbReference type="PANTHER" id="PTHR36834">
    <property type="entry name" value="MEMBRANE PROTEIN-RELATED"/>
    <property type="match status" value="1"/>
</dbReference>
<dbReference type="InterPro" id="IPR010432">
    <property type="entry name" value="RDD"/>
</dbReference>
<feature type="transmembrane region" description="Helical" evidence="5">
    <location>
        <begin position="139"/>
        <end position="159"/>
    </location>
</feature>
<evidence type="ECO:0000259" key="7">
    <source>
        <dbReference type="Pfam" id="PF06271"/>
    </source>
</evidence>
<keyword evidence="3 5" id="KW-1133">Transmembrane helix</keyword>
<reference evidence="8" key="1">
    <citation type="journal article" date="2021" name="PeerJ">
        <title>Extensive microbial diversity within the chicken gut microbiome revealed by metagenomics and culture.</title>
        <authorList>
            <person name="Gilroy R."/>
            <person name="Ravi A."/>
            <person name="Getino M."/>
            <person name="Pursley I."/>
            <person name="Horton D.L."/>
            <person name="Alikhan N.F."/>
            <person name="Baker D."/>
            <person name="Gharbi K."/>
            <person name="Hall N."/>
            <person name="Watson M."/>
            <person name="Adriaenssens E.M."/>
            <person name="Foster-Nyarko E."/>
            <person name="Jarju S."/>
            <person name="Secka A."/>
            <person name="Antonio M."/>
            <person name="Oren A."/>
            <person name="Chaudhuri R.R."/>
            <person name="La Ragione R."/>
            <person name="Hildebrand F."/>
            <person name="Pallen M.J."/>
        </authorList>
    </citation>
    <scope>NUCLEOTIDE SEQUENCE</scope>
    <source>
        <strain evidence="8">5933</strain>
    </source>
</reference>
<evidence type="ECO:0000256" key="1">
    <source>
        <dbReference type="ARBA" id="ARBA00004141"/>
    </source>
</evidence>
<sequence>MSLYLNVIGTAFFVFPILAFIFTIPYLIFQYKTFGAIPLLRSAILYSFILYCLTAYFLVILPLPSRESVAAMTSARYNLVPGSGLISFWRNNHLSFRDIDSYIRLFFSPAMREILFNVCMLFPLGVYLRYYFKCKMGLTVLLGFLMSLFFELTQLSGLYGIYPRPYRLFDVTDLLDNTFGAWLGYLCTPIFCFFLPSREELDMRAYQKGQKVPFLRRVFAAVIDWLALIVFYVAIESVGTEVFPVLRQMQWLKPIIMSCSVLVYFGFFQWLCRGYTAGKLFLHLRLVDRLGGRPKLWACCARYALLYGLVLPAPYYAMSFLDAASFLDSGSLEIAGTAFLSALFAGVGCVFCAETVAKLLGSENEYLYGKITSTRIISTIKIPEFAAAFESNVSENSNNGSES</sequence>
<evidence type="ECO:0000256" key="5">
    <source>
        <dbReference type="SAM" id="Phobius"/>
    </source>
</evidence>
<proteinExistence type="predicted"/>
<feature type="domain" description="VanZ-like" evidence="6">
    <location>
        <begin position="48"/>
        <end position="191"/>
    </location>
</feature>
<feature type="transmembrane region" description="Helical" evidence="5">
    <location>
        <begin position="114"/>
        <end position="132"/>
    </location>
</feature>
<dbReference type="InterPro" id="IPR006976">
    <property type="entry name" value="VanZ-like"/>
</dbReference>
<dbReference type="InterPro" id="IPR053150">
    <property type="entry name" value="Teicoplanin_resist-assoc"/>
</dbReference>
<name>A0A9D2Q849_9FIRM</name>
<organism evidence="8 9">
    <name type="scientific">Candidatus Ruthenibacterium merdavium</name>
    <dbReference type="NCBI Taxonomy" id="2838752"/>
    <lineage>
        <taxon>Bacteria</taxon>
        <taxon>Bacillati</taxon>
        <taxon>Bacillota</taxon>
        <taxon>Clostridia</taxon>
        <taxon>Eubacteriales</taxon>
        <taxon>Oscillospiraceae</taxon>
        <taxon>Ruthenibacterium</taxon>
    </lineage>
</organism>
<evidence type="ECO:0000313" key="9">
    <source>
        <dbReference type="Proteomes" id="UP000823918"/>
    </source>
</evidence>
<dbReference type="PANTHER" id="PTHR36834:SF1">
    <property type="entry name" value="INTEGRAL MEMBRANE PROTEIN"/>
    <property type="match status" value="1"/>
</dbReference>
<dbReference type="AlphaFoldDB" id="A0A9D2Q849"/>
<comment type="subcellular location">
    <subcellularLocation>
        <location evidence="1">Membrane</location>
        <topology evidence="1">Multi-pass membrane protein</topology>
    </subcellularLocation>
</comment>
<dbReference type="GO" id="GO:0016020">
    <property type="term" value="C:membrane"/>
    <property type="evidence" value="ECO:0007669"/>
    <property type="project" value="UniProtKB-SubCell"/>
</dbReference>
<dbReference type="Pfam" id="PF06271">
    <property type="entry name" value="RDD"/>
    <property type="match status" value="1"/>
</dbReference>
<feature type="transmembrane region" description="Helical" evidence="5">
    <location>
        <begin position="338"/>
        <end position="360"/>
    </location>
</feature>
<feature type="transmembrane region" description="Helical" evidence="5">
    <location>
        <begin position="296"/>
        <end position="318"/>
    </location>
</feature>
<protein>
    <submittedName>
        <fullName evidence="8">VanZ family protein</fullName>
    </submittedName>
</protein>